<evidence type="ECO:0000256" key="6">
    <source>
        <dbReference type="ARBA" id="ARBA00023125"/>
    </source>
</evidence>
<dbReference type="SUPFAM" id="SSF52540">
    <property type="entry name" value="P-loop containing nucleoside triphosphate hydrolases"/>
    <property type="match status" value="1"/>
</dbReference>
<dbReference type="GO" id="GO:0140664">
    <property type="term" value="F:ATP-dependent DNA damage sensor activity"/>
    <property type="evidence" value="ECO:0007669"/>
    <property type="project" value="InterPro"/>
</dbReference>
<dbReference type="PANTHER" id="PTHR45900:SF1">
    <property type="entry name" value="MITOCHONDRIAL DNA REPAIR PROTEIN RECA HOMOLOG-RELATED"/>
    <property type="match status" value="1"/>
</dbReference>
<evidence type="ECO:0000256" key="5">
    <source>
        <dbReference type="ARBA" id="ARBA00022840"/>
    </source>
</evidence>
<reference evidence="15 16" key="1">
    <citation type="submission" date="2017-04" db="EMBL/GenBank/DDBJ databases">
        <title>Genomic insights into metabolism of Thermodesulfobium acidiphilum.</title>
        <authorList>
            <person name="Toshchakov S.V."/>
            <person name="Frolov E.N."/>
            <person name="Kublanov I.V."/>
            <person name="Samarov N.I."/>
            <person name="Novikov A."/>
            <person name="Lebedinsky A.V."/>
            <person name="Bonch-Osmolovskaya E.A."/>
            <person name="Chernyh N.A."/>
        </authorList>
    </citation>
    <scope>NUCLEOTIDE SEQUENCE [LARGE SCALE GENOMIC DNA]</scope>
    <source>
        <strain evidence="15 16">3127-1</strain>
    </source>
</reference>
<dbReference type="PANTHER" id="PTHR45900">
    <property type="entry name" value="RECA"/>
    <property type="match status" value="1"/>
</dbReference>
<accession>A0A2R4VYL1</accession>
<feature type="domain" description="RecA family profile 1" evidence="13">
    <location>
        <begin position="37"/>
        <end position="196"/>
    </location>
</feature>
<name>A0A2R4VYL1_THEAF</name>
<keyword evidence="6 10" id="KW-0238">DNA-binding</keyword>
<dbReference type="GO" id="GO:0003697">
    <property type="term" value="F:single-stranded DNA binding"/>
    <property type="evidence" value="ECO:0007669"/>
    <property type="project" value="UniProtKB-UniRule"/>
</dbReference>
<keyword evidence="16" id="KW-1185">Reference proteome</keyword>
<dbReference type="KEGG" id="taci:TDSAC_0139"/>
<evidence type="ECO:0000256" key="8">
    <source>
        <dbReference type="ARBA" id="ARBA00023204"/>
    </source>
</evidence>
<dbReference type="GO" id="GO:0005524">
    <property type="term" value="F:ATP binding"/>
    <property type="evidence" value="ECO:0007669"/>
    <property type="project" value="UniProtKB-UniRule"/>
</dbReference>
<keyword evidence="8 10" id="KW-0234">DNA repair</keyword>
<sequence>MSDKTDQERSIDSAISQIERRFGKGSIMRLGEAEPPKVDVISSGSMAIDIISGIGGLPRGRIIEIYGPEGSGKTTVALHAIAEAQKAGGVAAFIDAEHALDVYYAERIGVNLKNLLISQPTTGEEALEIADTLVRSNAIAIVVIDSVAALIPKSELEGEMGDVTIALQARLMSQALRKLTGTVNKSKTACVFINQLREKVSTGYASGPIEVTPGGRALKFYASMRIEVRRGEAIKSSVGEIIGAKMKIKIVKNKLAPPFKETELILIYGQGIDKTTDLFETALNLGFITRSGSFYYFKDLRLGQGKDASRTLLEENVDLRNEIMLAVRTYFEPEAKSAADEKKQ</sequence>
<dbReference type="PROSITE" id="PS50162">
    <property type="entry name" value="RECA_2"/>
    <property type="match status" value="1"/>
</dbReference>
<dbReference type="GO" id="GO:0009432">
    <property type="term" value="P:SOS response"/>
    <property type="evidence" value="ECO:0007669"/>
    <property type="project" value="UniProtKB-UniRule"/>
</dbReference>
<comment type="caution">
    <text evidence="10">Lacks conserved residue(s) required for the propagation of feature annotation.</text>
</comment>
<dbReference type="GO" id="GO:0005829">
    <property type="term" value="C:cytosol"/>
    <property type="evidence" value="ECO:0007669"/>
    <property type="project" value="TreeGrafter"/>
</dbReference>
<keyword evidence="10" id="KW-0963">Cytoplasm</keyword>
<dbReference type="InterPro" id="IPR020588">
    <property type="entry name" value="RecA_ATP-bd"/>
</dbReference>
<organism evidence="15 16">
    <name type="scientific">Thermodesulfobium acidiphilum</name>
    <dbReference type="NCBI Taxonomy" id="1794699"/>
    <lineage>
        <taxon>Bacteria</taxon>
        <taxon>Pseudomonadati</taxon>
        <taxon>Thermodesulfobiota</taxon>
        <taxon>Thermodesulfobiia</taxon>
        <taxon>Thermodesulfobiales</taxon>
        <taxon>Thermodesulfobiaceae</taxon>
        <taxon>Thermodesulfobium</taxon>
    </lineage>
</organism>
<dbReference type="InterPro" id="IPR027417">
    <property type="entry name" value="P-loop_NTPase"/>
</dbReference>
<dbReference type="NCBIfam" id="TIGR02012">
    <property type="entry name" value="tigrfam_recA"/>
    <property type="match status" value="1"/>
</dbReference>
<dbReference type="InterPro" id="IPR003593">
    <property type="entry name" value="AAA+_ATPase"/>
</dbReference>
<evidence type="ECO:0000256" key="7">
    <source>
        <dbReference type="ARBA" id="ARBA00023172"/>
    </source>
</evidence>
<protein>
    <recommendedName>
        <fullName evidence="2 10">Protein RecA</fullName>
    </recommendedName>
    <alternativeName>
        <fullName evidence="10 11">Recombinase A</fullName>
    </alternativeName>
</protein>
<keyword evidence="7 10" id="KW-0233">DNA recombination</keyword>
<dbReference type="HAMAP" id="MF_00268">
    <property type="entry name" value="RecA"/>
    <property type="match status" value="1"/>
</dbReference>
<evidence type="ECO:0000256" key="9">
    <source>
        <dbReference type="ARBA" id="ARBA00023236"/>
    </source>
</evidence>
<evidence type="ECO:0000256" key="11">
    <source>
        <dbReference type="RuleBase" id="RU000526"/>
    </source>
</evidence>
<evidence type="ECO:0000256" key="4">
    <source>
        <dbReference type="ARBA" id="ARBA00022763"/>
    </source>
</evidence>
<evidence type="ECO:0000256" key="2">
    <source>
        <dbReference type="ARBA" id="ARBA00015553"/>
    </source>
</evidence>
<dbReference type="CDD" id="cd00983">
    <property type="entry name" value="RecA"/>
    <property type="match status" value="1"/>
</dbReference>
<dbReference type="InterPro" id="IPR020587">
    <property type="entry name" value="RecA_monomer-monomer_interface"/>
</dbReference>
<feature type="domain" description="RecA family profile 2" evidence="14">
    <location>
        <begin position="203"/>
        <end position="277"/>
    </location>
</feature>
<dbReference type="Proteomes" id="UP000244792">
    <property type="component" value="Chromosome"/>
</dbReference>
<evidence type="ECO:0000313" key="16">
    <source>
        <dbReference type="Proteomes" id="UP000244792"/>
    </source>
</evidence>
<keyword evidence="5 10" id="KW-0067">ATP-binding</keyword>
<dbReference type="InterPro" id="IPR013765">
    <property type="entry name" value="DNA_recomb/repair_RecA"/>
</dbReference>
<dbReference type="RefSeq" id="WP_108307927.1">
    <property type="nucleotide sequence ID" value="NZ_CP020921.1"/>
</dbReference>
<dbReference type="PRINTS" id="PR00142">
    <property type="entry name" value="RECA"/>
</dbReference>
<dbReference type="EMBL" id="CP020921">
    <property type="protein sequence ID" value="AWB09526.1"/>
    <property type="molecule type" value="Genomic_DNA"/>
</dbReference>
<dbReference type="Pfam" id="PF00154">
    <property type="entry name" value="RecA_N"/>
    <property type="match status" value="1"/>
</dbReference>
<dbReference type="AlphaFoldDB" id="A0A2R4VYL1"/>
<dbReference type="SUPFAM" id="SSF54752">
    <property type="entry name" value="RecA protein, C-terminal domain"/>
    <property type="match status" value="1"/>
</dbReference>
<dbReference type="SMART" id="SM00382">
    <property type="entry name" value="AAA"/>
    <property type="match status" value="1"/>
</dbReference>
<keyword evidence="4 10" id="KW-0227">DNA damage</keyword>
<dbReference type="OrthoDB" id="9776733at2"/>
<gene>
    <name evidence="10" type="primary">recA</name>
    <name evidence="15" type="ORF">TDSAC_0139</name>
</gene>
<dbReference type="InterPro" id="IPR023400">
    <property type="entry name" value="RecA_C_sf"/>
</dbReference>
<dbReference type="GO" id="GO:0003684">
    <property type="term" value="F:damaged DNA binding"/>
    <property type="evidence" value="ECO:0007669"/>
    <property type="project" value="UniProtKB-UniRule"/>
</dbReference>
<keyword evidence="9 10" id="KW-0742">SOS response</keyword>
<dbReference type="GO" id="GO:0006281">
    <property type="term" value="P:DNA repair"/>
    <property type="evidence" value="ECO:0007669"/>
    <property type="project" value="UniProtKB-UniRule"/>
</dbReference>
<dbReference type="InterPro" id="IPR020584">
    <property type="entry name" value="DNA_recomb/repair_RecA_CS"/>
</dbReference>
<dbReference type="InterPro" id="IPR049261">
    <property type="entry name" value="RecA-like_C"/>
</dbReference>
<evidence type="ECO:0000259" key="14">
    <source>
        <dbReference type="PROSITE" id="PS50163"/>
    </source>
</evidence>
<dbReference type="GO" id="GO:0006310">
    <property type="term" value="P:DNA recombination"/>
    <property type="evidence" value="ECO:0007669"/>
    <property type="project" value="UniProtKB-UniRule"/>
</dbReference>
<dbReference type="Gene3D" id="3.40.50.300">
    <property type="entry name" value="P-loop containing nucleotide triphosphate hydrolases"/>
    <property type="match status" value="1"/>
</dbReference>
<proteinExistence type="inferred from homology"/>
<dbReference type="InterPro" id="IPR049428">
    <property type="entry name" value="RecA-like_N"/>
</dbReference>
<evidence type="ECO:0000256" key="10">
    <source>
        <dbReference type="HAMAP-Rule" id="MF_00268"/>
    </source>
</evidence>
<dbReference type="PROSITE" id="PS50163">
    <property type="entry name" value="RECA_3"/>
    <property type="match status" value="1"/>
</dbReference>
<keyword evidence="3 10" id="KW-0547">Nucleotide-binding</keyword>
<evidence type="ECO:0000256" key="1">
    <source>
        <dbReference type="ARBA" id="ARBA00009391"/>
    </source>
</evidence>
<evidence type="ECO:0000259" key="13">
    <source>
        <dbReference type="PROSITE" id="PS50162"/>
    </source>
</evidence>
<dbReference type="FunFam" id="3.40.50.300:FF:000087">
    <property type="entry name" value="Recombinase RecA"/>
    <property type="match status" value="1"/>
</dbReference>
<evidence type="ECO:0000256" key="3">
    <source>
        <dbReference type="ARBA" id="ARBA00022741"/>
    </source>
</evidence>
<evidence type="ECO:0000256" key="12">
    <source>
        <dbReference type="RuleBase" id="RU004527"/>
    </source>
</evidence>
<comment type="subcellular location">
    <subcellularLocation>
        <location evidence="10">Cytoplasm</location>
    </subcellularLocation>
</comment>
<comment type="function">
    <text evidence="10">Can catalyze the hydrolysis of ATP in the presence of single-stranded DNA, the ATP-dependent uptake of single-stranded DNA by duplex DNA, and the ATP-dependent hybridization of homologous single-stranded DNAs. It interacts with LexA causing its activation and leading to its autocatalytic cleavage.</text>
</comment>
<evidence type="ECO:0000313" key="15">
    <source>
        <dbReference type="EMBL" id="AWB09526.1"/>
    </source>
</evidence>
<dbReference type="PROSITE" id="PS00321">
    <property type="entry name" value="RECA_1"/>
    <property type="match status" value="1"/>
</dbReference>
<comment type="similarity">
    <text evidence="1 10 12">Belongs to the RecA family.</text>
</comment>
<dbReference type="Pfam" id="PF21096">
    <property type="entry name" value="RecA_C"/>
    <property type="match status" value="1"/>
</dbReference>